<name>A0ACD3ZLM9_FUSSC</name>
<proteinExistence type="predicted"/>
<reference evidence="1" key="1">
    <citation type="submission" date="2021-11" db="EMBL/GenBank/DDBJ databases">
        <title>Fusarium solani-melongenae Genome sequencing and assembly.</title>
        <authorList>
            <person name="Xie S."/>
            <person name="Huang L."/>
            <person name="Zhang X."/>
        </authorList>
    </citation>
    <scope>NUCLEOTIDE SEQUENCE</scope>
    <source>
        <strain evidence="1">CRI 24-3</strain>
    </source>
</reference>
<evidence type="ECO:0000313" key="2">
    <source>
        <dbReference type="Proteomes" id="UP000830768"/>
    </source>
</evidence>
<dbReference type="EMBL" id="CP090039">
    <property type="protein sequence ID" value="UPL02234.1"/>
    <property type="molecule type" value="Genomic_DNA"/>
</dbReference>
<dbReference type="Proteomes" id="UP000830768">
    <property type="component" value="Chromosome 11"/>
</dbReference>
<protein>
    <submittedName>
        <fullName evidence="1">Uncharacterized protein</fullName>
    </submittedName>
</protein>
<evidence type="ECO:0000313" key="1">
    <source>
        <dbReference type="EMBL" id="UPL02234.1"/>
    </source>
</evidence>
<organism evidence="1 2">
    <name type="scientific">Fusarium solani subsp. cucurbitae</name>
    <name type="common">Neocosmosporum cucurbitae</name>
    <dbReference type="NCBI Taxonomy" id="2747967"/>
    <lineage>
        <taxon>Eukaryota</taxon>
        <taxon>Fungi</taxon>
        <taxon>Dikarya</taxon>
        <taxon>Ascomycota</taxon>
        <taxon>Pezizomycotina</taxon>
        <taxon>Sordariomycetes</taxon>
        <taxon>Hypocreomycetidae</taxon>
        <taxon>Hypocreales</taxon>
        <taxon>Nectriaceae</taxon>
        <taxon>Fusarium</taxon>
        <taxon>Fusarium solani species complex</taxon>
    </lineage>
</organism>
<keyword evidence="2" id="KW-1185">Reference proteome</keyword>
<gene>
    <name evidence="1" type="ORF">LCI18_013168</name>
</gene>
<sequence length="307" mass="33963">MSLYSLHFICRRATCVPRVACFFYPSTWARYLLSSIPIPKKGIHTTMEKFGQTEAVYHHDETKHELETTVLASIPFAQWDDATKKIFKGASDGGYLVVTSSTIFYAKGGGQPSDTGTMTSLDQTSTFTVTSVQKLPSGTIMHLGTYSGNPLEEQMLVTQKINKGARKLHSQIHDAGHILASAVRRLGIPDLREVKAQHYPDVAFVEFQGLIGGDKKEVIEQIANEIVDDDRLIAVRWWSPEELKAKSWTAPEGTGGKDNVVRAVEIEGVGAYMCGGTHVRSTGLVGKFKVRKIKRQQGVTRVSYEMV</sequence>
<accession>A0ACD3ZLM9</accession>